<dbReference type="Gene3D" id="3.30.565.10">
    <property type="entry name" value="Histidine kinase-like ATPase, C-terminal domain"/>
    <property type="match status" value="1"/>
</dbReference>
<dbReference type="FunFam" id="1.10.287.130:FF:000001">
    <property type="entry name" value="Two-component sensor histidine kinase"/>
    <property type="match status" value="1"/>
</dbReference>
<dbReference type="Proteomes" id="UP000032946">
    <property type="component" value="Chromosome"/>
</dbReference>
<evidence type="ECO:0000256" key="8">
    <source>
        <dbReference type="ARBA" id="ARBA00074306"/>
    </source>
</evidence>
<keyword evidence="11" id="KW-1185">Reference proteome</keyword>
<organism evidence="10 11">
    <name type="scientific">Limnospira indica PCC 8005</name>
    <dbReference type="NCBI Taxonomy" id="376219"/>
    <lineage>
        <taxon>Bacteria</taxon>
        <taxon>Bacillati</taxon>
        <taxon>Cyanobacteriota</taxon>
        <taxon>Cyanophyceae</taxon>
        <taxon>Oscillatoriophycideae</taxon>
        <taxon>Oscillatoriales</taxon>
        <taxon>Sirenicapillariaceae</taxon>
        <taxon>Limnospira</taxon>
    </lineage>
</organism>
<evidence type="ECO:0000256" key="5">
    <source>
        <dbReference type="ARBA" id="ARBA00022679"/>
    </source>
</evidence>
<dbReference type="InterPro" id="IPR003018">
    <property type="entry name" value="GAF"/>
</dbReference>
<dbReference type="Gene3D" id="1.10.287.130">
    <property type="match status" value="1"/>
</dbReference>
<dbReference type="CDD" id="cd00082">
    <property type="entry name" value="HisKA"/>
    <property type="match status" value="1"/>
</dbReference>
<dbReference type="PROSITE" id="PS50109">
    <property type="entry name" value="HIS_KIN"/>
    <property type="match status" value="1"/>
</dbReference>
<dbReference type="CDD" id="cd16922">
    <property type="entry name" value="HATPase_EvgS-ArcB-TorS-like"/>
    <property type="match status" value="1"/>
</dbReference>
<sequence>MAQALATLEPIIIERSSPENDPYQRYSLMVVATAYQDQPNSLIFLHQCDRTRQWTAAEIDFVRELATHVGTAIAHATLYQELEEARLEAIALSRLKSEFLANTSHELRTPLNGMIGFLQLVLDGMADDPEEEREFIEQAHQAAIHLLNLINDVLDIAKIEAGKMDIELALVKVDEVIGEIEHFIRPQVEQKNLKFTIQPEAVNSQIIVYGNYQRILQVILNFLENAIKFTHKGGINISIGIIRKNVMIQNQKFPGFVEFRVVDTGIGVPIEKQDRLFHAFSQVDSGYTKQYGGTGLGLVISQKLVQAMGGKVKFYSLGEGLGSTVTFTIPLYQEP</sequence>
<dbReference type="Pfam" id="PF00512">
    <property type="entry name" value="HisKA"/>
    <property type="match status" value="1"/>
</dbReference>
<comment type="similarity">
    <text evidence="2">In the N-terminal section; belongs to the phytochrome family.</text>
</comment>
<dbReference type="EMBL" id="FO818640">
    <property type="protein sequence ID" value="CDM97138.1"/>
    <property type="molecule type" value="Genomic_DNA"/>
</dbReference>
<dbReference type="InterPro" id="IPR005467">
    <property type="entry name" value="His_kinase_dom"/>
</dbReference>
<dbReference type="AlphaFoldDB" id="A0A9P1KJ35"/>
<name>A0A9P1KJ35_9CYAN</name>
<dbReference type="InterPro" id="IPR004358">
    <property type="entry name" value="Sig_transdc_His_kin-like_C"/>
</dbReference>
<keyword evidence="5 10" id="KW-0808">Transferase</keyword>
<proteinExistence type="inferred from homology"/>
<dbReference type="InterPro" id="IPR003594">
    <property type="entry name" value="HATPase_dom"/>
</dbReference>
<evidence type="ECO:0000256" key="6">
    <source>
        <dbReference type="ARBA" id="ARBA00022777"/>
    </source>
</evidence>
<dbReference type="SMART" id="SM00388">
    <property type="entry name" value="HisKA"/>
    <property type="match status" value="1"/>
</dbReference>
<dbReference type="FunFam" id="3.30.565.10:FF:000010">
    <property type="entry name" value="Sensor histidine kinase RcsC"/>
    <property type="match status" value="1"/>
</dbReference>
<keyword evidence="6 10" id="KW-0418">Kinase</keyword>
<dbReference type="InterPro" id="IPR050736">
    <property type="entry name" value="Sensor_HK_Regulatory"/>
</dbReference>
<comment type="catalytic activity">
    <reaction evidence="1">
        <text>ATP + protein L-histidine = ADP + protein N-phospho-L-histidine.</text>
        <dbReference type="EC" id="2.7.13.3"/>
    </reaction>
</comment>
<dbReference type="EC" id="2.7.13.3" evidence="3"/>
<dbReference type="InterPro" id="IPR003661">
    <property type="entry name" value="HisK_dim/P_dom"/>
</dbReference>
<accession>A0A9P1KJ35</accession>
<dbReference type="InterPro" id="IPR036890">
    <property type="entry name" value="HATPase_C_sf"/>
</dbReference>
<evidence type="ECO:0000256" key="3">
    <source>
        <dbReference type="ARBA" id="ARBA00012438"/>
    </source>
</evidence>
<evidence type="ECO:0000256" key="2">
    <source>
        <dbReference type="ARBA" id="ARBA00006402"/>
    </source>
</evidence>
<dbReference type="PRINTS" id="PR00344">
    <property type="entry name" value="BCTRLSENSOR"/>
</dbReference>
<feature type="domain" description="Histidine kinase" evidence="9">
    <location>
        <begin position="102"/>
        <end position="333"/>
    </location>
</feature>
<dbReference type="SMART" id="SM00387">
    <property type="entry name" value="HATPase_c"/>
    <property type="match status" value="1"/>
</dbReference>
<dbReference type="Gene3D" id="3.30.450.40">
    <property type="match status" value="1"/>
</dbReference>
<dbReference type="InterPro" id="IPR036097">
    <property type="entry name" value="HisK_dim/P_sf"/>
</dbReference>
<evidence type="ECO:0000313" key="11">
    <source>
        <dbReference type="Proteomes" id="UP000032946"/>
    </source>
</evidence>
<dbReference type="PANTHER" id="PTHR43711">
    <property type="entry name" value="TWO-COMPONENT HISTIDINE KINASE"/>
    <property type="match status" value="1"/>
</dbReference>
<evidence type="ECO:0000256" key="7">
    <source>
        <dbReference type="ARBA" id="ARBA00023012"/>
    </source>
</evidence>
<keyword evidence="7" id="KW-0902">Two-component regulatory system</keyword>
<gene>
    <name evidence="10" type="ORF">ARTHRO_50105</name>
</gene>
<dbReference type="Pfam" id="PF13492">
    <property type="entry name" value="GAF_3"/>
    <property type="match status" value="1"/>
</dbReference>
<dbReference type="RefSeq" id="WP_006623870.1">
    <property type="nucleotide sequence ID" value="NZ_FO818640.1"/>
</dbReference>
<dbReference type="SUPFAM" id="SSF55874">
    <property type="entry name" value="ATPase domain of HSP90 chaperone/DNA topoisomerase II/histidine kinase"/>
    <property type="match status" value="1"/>
</dbReference>
<dbReference type="Pfam" id="PF02518">
    <property type="entry name" value="HATPase_c"/>
    <property type="match status" value="1"/>
</dbReference>
<protein>
    <recommendedName>
        <fullName evidence="8">Circadian input-output histidine kinase CikA</fullName>
        <ecNumber evidence="3">2.7.13.3</ecNumber>
    </recommendedName>
</protein>
<dbReference type="SUPFAM" id="SSF55781">
    <property type="entry name" value="GAF domain-like"/>
    <property type="match status" value="1"/>
</dbReference>
<evidence type="ECO:0000313" key="10">
    <source>
        <dbReference type="EMBL" id="CDM97138.1"/>
    </source>
</evidence>
<keyword evidence="4" id="KW-0597">Phosphoprotein</keyword>
<reference evidence="10 11" key="1">
    <citation type="submission" date="2014-02" db="EMBL/GenBank/DDBJ databases">
        <authorList>
            <person name="Genoscope - CEA"/>
        </authorList>
    </citation>
    <scope>NUCLEOTIDE SEQUENCE [LARGE SCALE GENOMIC DNA]</scope>
    <source>
        <strain evidence="10 11">PCC 8005</strain>
    </source>
</reference>
<dbReference type="SUPFAM" id="SSF47384">
    <property type="entry name" value="Homodimeric domain of signal transducing histidine kinase"/>
    <property type="match status" value="1"/>
</dbReference>
<evidence type="ECO:0000256" key="1">
    <source>
        <dbReference type="ARBA" id="ARBA00000085"/>
    </source>
</evidence>
<evidence type="ECO:0000259" key="9">
    <source>
        <dbReference type="PROSITE" id="PS50109"/>
    </source>
</evidence>
<dbReference type="GO" id="GO:0000155">
    <property type="term" value="F:phosphorelay sensor kinase activity"/>
    <property type="evidence" value="ECO:0007669"/>
    <property type="project" value="InterPro"/>
</dbReference>
<evidence type="ECO:0000256" key="4">
    <source>
        <dbReference type="ARBA" id="ARBA00022553"/>
    </source>
</evidence>
<dbReference type="InterPro" id="IPR029016">
    <property type="entry name" value="GAF-like_dom_sf"/>
</dbReference>
<dbReference type="PANTHER" id="PTHR43711:SF26">
    <property type="entry name" value="SENSOR HISTIDINE KINASE RCSC"/>
    <property type="match status" value="1"/>
</dbReference>